<evidence type="ECO:0000313" key="2">
    <source>
        <dbReference type="EMBL" id="GAA1752763.1"/>
    </source>
</evidence>
<evidence type="ECO:0000256" key="1">
    <source>
        <dbReference type="SAM" id="Phobius"/>
    </source>
</evidence>
<keyword evidence="1" id="KW-0472">Membrane</keyword>
<name>A0ABN2KC66_9ACTN</name>
<keyword evidence="1" id="KW-1133">Transmembrane helix</keyword>
<organism evidence="2 3">
    <name type="scientific">Aeromicrobium alkaliterrae</name>
    <dbReference type="NCBI Taxonomy" id="302168"/>
    <lineage>
        <taxon>Bacteria</taxon>
        <taxon>Bacillati</taxon>
        <taxon>Actinomycetota</taxon>
        <taxon>Actinomycetes</taxon>
        <taxon>Propionibacteriales</taxon>
        <taxon>Nocardioidaceae</taxon>
        <taxon>Aeromicrobium</taxon>
    </lineage>
</organism>
<dbReference type="RefSeq" id="WP_344204029.1">
    <property type="nucleotide sequence ID" value="NZ_BAAAME010000010.1"/>
</dbReference>
<evidence type="ECO:0000313" key="3">
    <source>
        <dbReference type="Proteomes" id="UP001501057"/>
    </source>
</evidence>
<keyword evidence="3" id="KW-1185">Reference proteome</keyword>
<comment type="caution">
    <text evidence="2">The sequence shown here is derived from an EMBL/GenBank/DDBJ whole genome shotgun (WGS) entry which is preliminary data.</text>
</comment>
<protein>
    <recommendedName>
        <fullName evidence="4">SNARE associated Golgi protein</fullName>
    </recommendedName>
</protein>
<gene>
    <name evidence="2" type="ORF">GCM10009710_35560</name>
</gene>
<dbReference type="EMBL" id="BAAAME010000010">
    <property type="protein sequence ID" value="GAA1752763.1"/>
    <property type="molecule type" value="Genomic_DNA"/>
</dbReference>
<proteinExistence type="predicted"/>
<feature type="transmembrane region" description="Helical" evidence="1">
    <location>
        <begin position="12"/>
        <end position="29"/>
    </location>
</feature>
<feature type="transmembrane region" description="Helical" evidence="1">
    <location>
        <begin position="94"/>
        <end position="120"/>
    </location>
</feature>
<dbReference type="Proteomes" id="UP001501057">
    <property type="component" value="Unassembled WGS sequence"/>
</dbReference>
<feature type="transmembrane region" description="Helical" evidence="1">
    <location>
        <begin position="126"/>
        <end position="147"/>
    </location>
</feature>
<reference evidence="2 3" key="1">
    <citation type="journal article" date="2019" name="Int. J. Syst. Evol. Microbiol.">
        <title>The Global Catalogue of Microorganisms (GCM) 10K type strain sequencing project: providing services to taxonomists for standard genome sequencing and annotation.</title>
        <authorList>
            <consortium name="The Broad Institute Genomics Platform"/>
            <consortium name="The Broad Institute Genome Sequencing Center for Infectious Disease"/>
            <person name="Wu L."/>
            <person name="Ma J."/>
        </authorList>
    </citation>
    <scope>NUCLEOTIDE SEQUENCE [LARGE SCALE GENOMIC DNA]</scope>
    <source>
        <strain evidence="2 3">JCM 13518</strain>
    </source>
</reference>
<accession>A0ABN2KC66</accession>
<sequence length="159" mass="16909">MNDLLSDIRSWPWAWAWLTLFAIVVLRAGSTYGIGRLIAAGAAHGREPSERLRFAMDRVDRWGPPAVTLSFLTVGAQTVINLAAGLCRMTVPRYLLGLVPGAALWATIWTTVGAGVVTAVTRAGLSGWSVVGACAAVLAVVVVVTALTARRRRPDVETV</sequence>
<evidence type="ECO:0008006" key="4">
    <source>
        <dbReference type="Google" id="ProtNLM"/>
    </source>
</evidence>
<feature type="transmembrane region" description="Helical" evidence="1">
    <location>
        <begin position="66"/>
        <end position="87"/>
    </location>
</feature>
<keyword evidence="1" id="KW-0812">Transmembrane</keyword>